<gene>
    <name evidence="1" type="ORF">SAMN05192542_12325</name>
</gene>
<reference evidence="2" key="1">
    <citation type="submission" date="2016-10" db="EMBL/GenBank/DDBJ databases">
        <authorList>
            <person name="Varghese N."/>
            <person name="Submissions S."/>
        </authorList>
    </citation>
    <scope>NUCLEOTIDE SEQUENCE [LARGE SCALE GENOMIC DNA]</scope>
    <source>
        <strain evidence="2">LMG 26416</strain>
    </source>
</reference>
<protein>
    <submittedName>
        <fullName evidence="1">Uncharacterized protein</fullName>
    </submittedName>
</protein>
<name>A0A1H7V7C7_9BURK</name>
<organism evidence="1 2">
    <name type="scientific">Paraburkholderia caballeronis</name>
    <dbReference type="NCBI Taxonomy" id="416943"/>
    <lineage>
        <taxon>Bacteria</taxon>
        <taxon>Pseudomonadati</taxon>
        <taxon>Pseudomonadota</taxon>
        <taxon>Betaproteobacteria</taxon>
        <taxon>Burkholderiales</taxon>
        <taxon>Burkholderiaceae</taxon>
        <taxon>Paraburkholderia</taxon>
    </lineage>
</organism>
<dbReference type="Proteomes" id="UP000199120">
    <property type="component" value="Unassembled WGS sequence"/>
</dbReference>
<dbReference type="AlphaFoldDB" id="A0A1H7V7C7"/>
<accession>A0A1H7V7C7</accession>
<sequence>MSDSDRTLARKVLAPTGGGAGEYARKIKLDQVSERLITTSAPASAISAELGFGCVHGSNRHGPFQRAPIIIGMAARTISTAVGA</sequence>
<dbReference type="EMBL" id="FOAJ01000023">
    <property type="protein sequence ID" value="SEM05123.1"/>
    <property type="molecule type" value="Genomic_DNA"/>
</dbReference>
<evidence type="ECO:0000313" key="2">
    <source>
        <dbReference type="Proteomes" id="UP000199120"/>
    </source>
</evidence>
<proteinExistence type="predicted"/>
<evidence type="ECO:0000313" key="1">
    <source>
        <dbReference type="EMBL" id="SEM05123.1"/>
    </source>
</evidence>
<keyword evidence="2" id="KW-1185">Reference proteome</keyword>